<dbReference type="Pfam" id="PF08241">
    <property type="entry name" value="Methyltransf_11"/>
    <property type="match status" value="1"/>
</dbReference>
<dbReference type="AlphaFoldDB" id="A0A101FSH2"/>
<dbReference type="Proteomes" id="UP000057043">
    <property type="component" value="Unassembled WGS sequence"/>
</dbReference>
<accession>A0A101FSH2</accession>
<evidence type="ECO:0000313" key="3">
    <source>
        <dbReference type="Proteomes" id="UP000057043"/>
    </source>
</evidence>
<dbReference type="SUPFAM" id="SSF53335">
    <property type="entry name" value="S-adenosyl-L-methionine-dependent methyltransferases"/>
    <property type="match status" value="1"/>
</dbReference>
<reference evidence="2 3" key="1">
    <citation type="journal article" date="2015" name="MBio">
        <title>Genome-Resolved Metagenomic Analysis Reveals Roles for Candidate Phyla and Other Microbial Community Members in Biogeochemical Transformations in Oil Reservoirs.</title>
        <authorList>
            <person name="Hu P."/>
            <person name="Tom L."/>
            <person name="Singh A."/>
            <person name="Thomas B.C."/>
            <person name="Baker B.J."/>
            <person name="Piceno Y.M."/>
            <person name="Andersen G.L."/>
            <person name="Banfield J.F."/>
        </authorList>
    </citation>
    <scope>NUCLEOTIDE SEQUENCE [LARGE SCALE GENOMIC DNA]</scope>
    <source>
        <strain evidence="2">57_489</strain>
    </source>
</reference>
<dbReference type="CDD" id="cd02440">
    <property type="entry name" value="AdoMet_MTases"/>
    <property type="match status" value="1"/>
</dbReference>
<organism evidence="2 3">
    <name type="scientific">Methanothrix harundinacea</name>
    <dbReference type="NCBI Taxonomy" id="301375"/>
    <lineage>
        <taxon>Archaea</taxon>
        <taxon>Methanobacteriati</taxon>
        <taxon>Methanobacteriota</taxon>
        <taxon>Stenosarchaea group</taxon>
        <taxon>Methanomicrobia</taxon>
        <taxon>Methanotrichales</taxon>
        <taxon>Methanotrichaceae</taxon>
        <taxon>Methanothrix</taxon>
    </lineage>
</organism>
<feature type="domain" description="Methyltransferase type 11" evidence="1">
    <location>
        <begin position="74"/>
        <end position="129"/>
    </location>
</feature>
<gene>
    <name evidence="2" type="ORF">XD72_2005</name>
</gene>
<dbReference type="GO" id="GO:0032259">
    <property type="term" value="P:methylation"/>
    <property type="evidence" value="ECO:0007669"/>
    <property type="project" value="UniProtKB-KW"/>
</dbReference>
<keyword evidence="2" id="KW-0808">Transferase</keyword>
<comment type="caution">
    <text evidence="2">The sequence shown here is derived from an EMBL/GenBank/DDBJ whole genome shotgun (WGS) entry which is preliminary data.</text>
</comment>
<evidence type="ECO:0000313" key="2">
    <source>
        <dbReference type="EMBL" id="KUK43610.1"/>
    </source>
</evidence>
<name>A0A101FSH2_9EURY</name>
<proteinExistence type="predicted"/>
<dbReference type="Gene3D" id="3.40.50.150">
    <property type="entry name" value="Vaccinia Virus protein VP39"/>
    <property type="match status" value="1"/>
</dbReference>
<protein>
    <submittedName>
        <fullName evidence="2">Methyltransferase type 11</fullName>
    </submittedName>
</protein>
<evidence type="ECO:0000259" key="1">
    <source>
        <dbReference type="Pfam" id="PF08241"/>
    </source>
</evidence>
<keyword evidence="2" id="KW-0489">Methyltransferase</keyword>
<dbReference type="InterPro" id="IPR029063">
    <property type="entry name" value="SAM-dependent_MTases_sf"/>
</dbReference>
<dbReference type="GO" id="GO:0008757">
    <property type="term" value="F:S-adenosylmethionine-dependent methyltransferase activity"/>
    <property type="evidence" value="ECO:0007669"/>
    <property type="project" value="InterPro"/>
</dbReference>
<dbReference type="InterPro" id="IPR013216">
    <property type="entry name" value="Methyltransf_11"/>
</dbReference>
<sequence>MIRDLFVDMVDFHKDSSVITKIRLSRIALFKDLMASLPRPVKILDVGGTELFWERMGFADDENYQITILNLSRTEPHHSNISLVVGDARDMSDFEDEAFDVAFSNSVIEHVGGPTEQRQMAEEVMRVGKGYFVQTPNRSFPFEPHYLFPLFQFFPLGLKVFLIRRWYPRISDKDEATKAAKSVRLLSRREVADLFPDGKIRDEKLLGMTSSFIVYGGW</sequence>
<dbReference type="EMBL" id="LGFT01000060">
    <property type="protein sequence ID" value="KUK43610.1"/>
    <property type="molecule type" value="Genomic_DNA"/>
</dbReference>
<dbReference type="PATRIC" id="fig|301375.7.peg.162"/>